<dbReference type="FunFam" id="3.30.200.20:FF:000787">
    <property type="entry name" value="Protein kinase, putative (AFU_orthologue AFUA_2G16620)"/>
    <property type="match status" value="1"/>
</dbReference>
<feature type="compositionally biased region" description="Basic and acidic residues" evidence="7">
    <location>
        <begin position="30"/>
        <end position="46"/>
    </location>
</feature>
<dbReference type="GO" id="GO:0005524">
    <property type="term" value="F:ATP binding"/>
    <property type="evidence" value="ECO:0007669"/>
    <property type="project" value="UniProtKB-UniRule"/>
</dbReference>
<evidence type="ECO:0000313" key="9">
    <source>
        <dbReference type="EMBL" id="KKA24019.1"/>
    </source>
</evidence>
<keyword evidence="4 6" id="KW-0067">ATP-binding</keyword>
<keyword evidence="2 6" id="KW-0547">Nucleotide-binding</keyword>
<organism evidence="9 10">
    <name type="scientific">Rasamsonia emersonii (strain ATCC 16479 / CBS 393.64 / IMI 116815)</name>
    <dbReference type="NCBI Taxonomy" id="1408163"/>
    <lineage>
        <taxon>Eukaryota</taxon>
        <taxon>Fungi</taxon>
        <taxon>Dikarya</taxon>
        <taxon>Ascomycota</taxon>
        <taxon>Pezizomycotina</taxon>
        <taxon>Eurotiomycetes</taxon>
        <taxon>Eurotiomycetidae</taxon>
        <taxon>Eurotiales</taxon>
        <taxon>Trichocomaceae</taxon>
        <taxon>Rasamsonia</taxon>
    </lineage>
</organism>
<dbReference type="InterPro" id="IPR000719">
    <property type="entry name" value="Prot_kinase_dom"/>
</dbReference>
<feature type="region of interest" description="Disordered" evidence="7">
    <location>
        <begin position="179"/>
        <end position="203"/>
    </location>
</feature>
<dbReference type="RefSeq" id="XP_013330631.1">
    <property type="nucleotide sequence ID" value="XM_013475177.1"/>
</dbReference>
<comment type="similarity">
    <text evidence="5">Belongs to the protein kinase superfamily. Ser/Thr protein kinase family. GCN2 subfamily.</text>
</comment>
<evidence type="ECO:0000256" key="4">
    <source>
        <dbReference type="ARBA" id="ARBA00022840"/>
    </source>
</evidence>
<dbReference type="SMART" id="SM00220">
    <property type="entry name" value="S_TKc"/>
    <property type="match status" value="1"/>
</dbReference>
<feature type="region of interest" description="Disordered" evidence="7">
    <location>
        <begin position="378"/>
        <end position="440"/>
    </location>
</feature>
<dbReference type="SUPFAM" id="SSF56112">
    <property type="entry name" value="Protein kinase-like (PK-like)"/>
    <property type="match status" value="1"/>
</dbReference>
<evidence type="ECO:0000259" key="8">
    <source>
        <dbReference type="PROSITE" id="PS50011"/>
    </source>
</evidence>
<dbReference type="GeneID" id="25314291"/>
<feature type="compositionally biased region" description="Low complexity" evidence="7">
    <location>
        <begin position="384"/>
        <end position="396"/>
    </location>
</feature>
<name>A0A0F4Z0I5_RASE3</name>
<reference evidence="9 10" key="1">
    <citation type="submission" date="2015-04" db="EMBL/GenBank/DDBJ databases">
        <authorList>
            <person name="Heijne W.H."/>
            <person name="Fedorova N.D."/>
            <person name="Nierman W.C."/>
            <person name="Vollebregt A.W."/>
            <person name="Zhao Z."/>
            <person name="Wu L."/>
            <person name="Kumar M."/>
            <person name="Stam H."/>
            <person name="van den Berg M.A."/>
            <person name="Pel H.J."/>
        </authorList>
    </citation>
    <scope>NUCLEOTIDE SEQUENCE [LARGE SCALE GENOMIC DNA]</scope>
    <source>
        <strain evidence="9 10">CBS 393.64</strain>
    </source>
</reference>
<evidence type="ECO:0000256" key="6">
    <source>
        <dbReference type="PROSITE-ProRule" id="PRU10141"/>
    </source>
</evidence>
<evidence type="ECO:0000256" key="2">
    <source>
        <dbReference type="ARBA" id="ARBA00022741"/>
    </source>
</evidence>
<sequence>MSMFRSAADISSLDPESSSDENDFVEETTSDEHSNHGADDVEKGDLFDALDQFVEDQETPPGSAQPGSAQDLGAALDLDAEGHATVMTSALLEFYCLSRAADILNAQPGSHGQFTRDSPEVKYLGRKMYAYQSQFLSSHGIMAGGIDGEEWGSTRQYYRDSLDMLGMTALEGINLNASAGQPASRGAIKDSAQNKGGWELQKRIPGSGNYRGRLEHHVNLTNLLQLPPATPSESSALLPLLSAPSAPVVDRSSRYAVEFTEIKVLGRGSFGQVFEVRNHVDGQNYAVKKIPLSKRRLQMLQQGGIQHLEHIMKEIRTLARLEHTNVVRYYSAWLEQAHTFPDEQPLDESQSRTEILHDETGEEEQSFGIVFENSEAASFEDGSKSASSQQRETSSSGNQRRSSRFTTGSNRSNRSNRSKRSSNHSLGDEEDVESIPRNFSIPSSALTRTSTWDETEGDIFTDGLSEDPSRMQLKFRGGSHAPAVVLHIQMSLHPLTLSTYLNPQTSSHRNKADRAPSPRHCFHLLPSLKILLGILSGVEYLHSKGIVHRDLKPANIFLSVQDDARDSCAKCQRESGDVRNPYFPRIGDFGLVADISREHCADSSDAATGAVVVQDSSPRKVRHVGTEFYCPPMPQGGLNEHDDSHYTIDEKLDVFALGVILFELVYRLNTKMERQMVLFDLTRGGGRYAGAILPADFAEKVDCGGVVLGDDGISVAESLSTCIKGMLEPDSRKRWGCKDVRRCVESLVALAEIK</sequence>
<dbReference type="InterPro" id="IPR017441">
    <property type="entry name" value="Protein_kinase_ATP_BS"/>
</dbReference>
<evidence type="ECO:0000256" key="5">
    <source>
        <dbReference type="ARBA" id="ARBA00037982"/>
    </source>
</evidence>
<dbReference type="Proteomes" id="UP000053958">
    <property type="component" value="Unassembled WGS sequence"/>
</dbReference>
<comment type="caution">
    <text evidence="9">The sequence shown here is derived from an EMBL/GenBank/DDBJ whole genome shotgun (WGS) entry which is preliminary data.</text>
</comment>
<dbReference type="PROSITE" id="PS00107">
    <property type="entry name" value="PROTEIN_KINASE_ATP"/>
    <property type="match status" value="1"/>
</dbReference>
<dbReference type="PROSITE" id="PS50011">
    <property type="entry name" value="PROTEIN_KINASE_DOM"/>
    <property type="match status" value="1"/>
</dbReference>
<feature type="binding site" evidence="6">
    <location>
        <position position="289"/>
    </location>
    <ligand>
        <name>ATP</name>
        <dbReference type="ChEBI" id="CHEBI:30616"/>
    </ligand>
</feature>
<dbReference type="EMBL" id="LASV01000077">
    <property type="protein sequence ID" value="KKA24019.1"/>
    <property type="molecule type" value="Genomic_DNA"/>
</dbReference>
<dbReference type="InterPro" id="IPR008271">
    <property type="entry name" value="Ser/Thr_kinase_AS"/>
</dbReference>
<dbReference type="GO" id="GO:0005634">
    <property type="term" value="C:nucleus"/>
    <property type="evidence" value="ECO:0007669"/>
    <property type="project" value="TreeGrafter"/>
</dbReference>
<dbReference type="Gene3D" id="3.30.200.20">
    <property type="entry name" value="Phosphorylase Kinase, domain 1"/>
    <property type="match status" value="1"/>
</dbReference>
<dbReference type="InterPro" id="IPR050339">
    <property type="entry name" value="CC_SR_Kinase"/>
</dbReference>
<evidence type="ECO:0000256" key="7">
    <source>
        <dbReference type="SAM" id="MobiDB-lite"/>
    </source>
</evidence>
<accession>A0A0F4Z0I5</accession>
<dbReference type="Pfam" id="PF00069">
    <property type="entry name" value="Pkinase"/>
    <property type="match status" value="2"/>
</dbReference>
<dbReference type="GO" id="GO:0005829">
    <property type="term" value="C:cytosol"/>
    <property type="evidence" value="ECO:0007669"/>
    <property type="project" value="TreeGrafter"/>
</dbReference>
<dbReference type="PROSITE" id="PS00108">
    <property type="entry name" value="PROTEIN_KINASE_ST"/>
    <property type="match status" value="1"/>
</dbReference>
<feature type="region of interest" description="Disordered" evidence="7">
    <location>
        <begin position="1"/>
        <end position="70"/>
    </location>
</feature>
<keyword evidence="3 9" id="KW-0418">Kinase</keyword>
<keyword evidence="10" id="KW-1185">Reference proteome</keyword>
<feature type="compositionally biased region" description="Acidic residues" evidence="7">
    <location>
        <begin position="17"/>
        <end position="29"/>
    </location>
</feature>
<dbReference type="PANTHER" id="PTHR11042">
    <property type="entry name" value="EUKARYOTIC TRANSLATION INITIATION FACTOR 2-ALPHA KINASE EIF2-ALPHA KINASE -RELATED"/>
    <property type="match status" value="1"/>
</dbReference>
<feature type="domain" description="Protein kinase" evidence="8">
    <location>
        <begin position="259"/>
        <end position="748"/>
    </location>
</feature>
<feature type="compositionally biased region" description="Low complexity" evidence="7">
    <location>
        <begin position="404"/>
        <end position="413"/>
    </location>
</feature>
<dbReference type="AlphaFoldDB" id="A0A0F4Z0I5"/>
<dbReference type="STRING" id="1408163.A0A0F4Z0I5"/>
<dbReference type="GO" id="GO:0004694">
    <property type="term" value="F:eukaryotic translation initiation factor 2alpha kinase activity"/>
    <property type="evidence" value="ECO:0007669"/>
    <property type="project" value="TreeGrafter"/>
</dbReference>
<gene>
    <name evidence="9" type="ORF">T310_1940</name>
</gene>
<evidence type="ECO:0000256" key="3">
    <source>
        <dbReference type="ARBA" id="ARBA00022777"/>
    </source>
</evidence>
<proteinExistence type="inferred from homology"/>
<dbReference type="OrthoDB" id="1405469at2759"/>
<keyword evidence="1" id="KW-0808">Transferase</keyword>
<dbReference type="Gene3D" id="1.10.510.10">
    <property type="entry name" value="Transferase(Phosphotransferase) domain 1"/>
    <property type="match status" value="1"/>
</dbReference>
<protein>
    <submittedName>
        <fullName evidence="9">Protein kinase</fullName>
    </submittedName>
</protein>
<dbReference type="InterPro" id="IPR011009">
    <property type="entry name" value="Kinase-like_dom_sf"/>
</dbReference>
<dbReference type="PANTHER" id="PTHR11042:SF195">
    <property type="entry name" value="KINASE, PUTATIVE (AFU_ORTHOLOGUE AFUA_2G16620)-RELATED"/>
    <property type="match status" value="1"/>
</dbReference>
<evidence type="ECO:0000313" key="10">
    <source>
        <dbReference type="Proteomes" id="UP000053958"/>
    </source>
</evidence>
<dbReference type="GO" id="GO:1990625">
    <property type="term" value="P:negative regulation of cytoplasmic translational initiation in response to stress"/>
    <property type="evidence" value="ECO:0007669"/>
    <property type="project" value="TreeGrafter"/>
</dbReference>
<evidence type="ECO:0000256" key="1">
    <source>
        <dbReference type="ARBA" id="ARBA00022679"/>
    </source>
</evidence>